<evidence type="ECO:0000256" key="2">
    <source>
        <dbReference type="ARBA" id="ARBA00022898"/>
    </source>
</evidence>
<keyword evidence="2" id="KW-0663">Pyridoxal phosphate</keyword>
<dbReference type="PANTHER" id="PTHR42885:SF1">
    <property type="entry name" value="THREONINE-PHOSPHATE DECARBOXYLASE"/>
    <property type="match status" value="1"/>
</dbReference>
<evidence type="ECO:0000256" key="1">
    <source>
        <dbReference type="ARBA" id="ARBA00001933"/>
    </source>
</evidence>
<evidence type="ECO:0000313" key="6">
    <source>
        <dbReference type="Proteomes" id="UP000190961"/>
    </source>
</evidence>
<dbReference type="CDD" id="cd00609">
    <property type="entry name" value="AAT_like"/>
    <property type="match status" value="1"/>
</dbReference>
<accession>A0A1T5J4V4</accession>
<sequence length="343" mass="38818">MIYGHGDDLYKFQDKIIANFSSNVWYKGPDPQVLDAIQRSIPFVKNYPEPNGDSLCKKLASIYSLNANNFIITNGAAEAFYMIAQAFRQTTATIFTPTFSEYEDAANVNDIQCSFIPFEDLKNDLKIRTKIAFICNPNNPTGQQFESGFLLDLMKTNTDTLFIVDEAYADFTVSRQSILPYIYSIPNFLIVHSFTKTFGIPGLRIGFIAGQPEQVEAIARFKIPWAVNAIALHTMEFVADNYKQLKPSMAPLLTECLWFREEINKIGGFEAMQSSTTYFLTKMANGSASALKEYLINYNGCLIRDASNFRGLNHQYFRLATLDREKNILLLNGLRAWKAYTGS</sequence>
<dbReference type="GO" id="GO:0008483">
    <property type="term" value="F:transaminase activity"/>
    <property type="evidence" value="ECO:0007669"/>
    <property type="project" value="UniProtKB-KW"/>
</dbReference>
<reference evidence="5 6" key="1">
    <citation type="submission" date="2017-02" db="EMBL/GenBank/DDBJ databases">
        <authorList>
            <person name="Peterson S.W."/>
        </authorList>
    </citation>
    <scope>NUCLEOTIDE SEQUENCE [LARGE SCALE GENOMIC DNA]</scope>
    <source>
        <strain evidence="5 6">DSM 25262</strain>
    </source>
</reference>
<dbReference type="OrthoDB" id="9813612at2"/>
<proteinExistence type="inferred from homology"/>
<keyword evidence="6" id="KW-1185">Reference proteome</keyword>
<gene>
    <name evidence="5" type="ORF">SAMN05660236_0754</name>
</gene>
<dbReference type="InterPro" id="IPR004838">
    <property type="entry name" value="NHTrfase_class1_PyrdxlP-BS"/>
</dbReference>
<comment type="cofactor">
    <cofactor evidence="1 3">
        <name>pyridoxal 5'-phosphate</name>
        <dbReference type="ChEBI" id="CHEBI:597326"/>
    </cofactor>
</comment>
<dbReference type="SUPFAM" id="SSF53383">
    <property type="entry name" value="PLP-dependent transferases"/>
    <property type="match status" value="1"/>
</dbReference>
<organism evidence="5 6">
    <name type="scientific">Ohtaekwangia koreensis</name>
    <dbReference type="NCBI Taxonomy" id="688867"/>
    <lineage>
        <taxon>Bacteria</taxon>
        <taxon>Pseudomonadati</taxon>
        <taxon>Bacteroidota</taxon>
        <taxon>Cytophagia</taxon>
        <taxon>Cytophagales</taxon>
        <taxon>Fulvivirgaceae</taxon>
        <taxon>Ohtaekwangia</taxon>
    </lineage>
</organism>
<keyword evidence="3" id="KW-0808">Transferase</keyword>
<dbReference type="EMBL" id="FUZU01000001">
    <property type="protein sequence ID" value="SKC46469.1"/>
    <property type="molecule type" value="Genomic_DNA"/>
</dbReference>
<name>A0A1T5J4V4_9BACT</name>
<dbReference type="Proteomes" id="UP000190961">
    <property type="component" value="Unassembled WGS sequence"/>
</dbReference>
<dbReference type="EC" id="2.6.1.-" evidence="3"/>
<dbReference type="Gene3D" id="3.90.1150.10">
    <property type="entry name" value="Aspartate Aminotransferase, domain 1"/>
    <property type="match status" value="1"/>
</dbReference>
<evidence type="ECO:0000313" key="5">
    <source>
        <dbReference type="EMBL" id="SKC46469.1"/>
    </source>
</evidence>
<dbReference type="PANTHER" id="PTHR42885">
    <property type="entry name" value="HISTIDINOL-PHOSPHATE AMINOTRANSFERASE-RELATED"/>
    <property type="match status" value="1"/>
</dbReference>
<dbReference type="RefSeq" id="WP_079685355.1">
    <property type="nucleotide sequence ID" value="NZ_FUZU01000001.1"/>
</dbReference>
<dbReference type="Gene3D" id="3.40.640.10">
    <property type="entry name" value="Type I PLP-dependent aspartate aminotransferase-like (Major domain)"/>
    <property type="match status" value="1"/>
</dbReference>
<evidence type="ECO:0000259" key="4">
    <source>
        <dbReference type="Pfam" id="PF00155"/>
    </source>
</evidence>
<dbReference type="InterPro" id="IPR015422">
    <property type="entry name" value="PyrdxlP-dep_Trfase_small"/>
</dbReference>
<dbReference type="GO" id="GO:0030170">
    <property type="term" value="F:pyridoxal phosphate binding"/>
    <property type="evidence" value="ECO:0007669"/>
    <property type="project" value="InterPro"/>
</dbReference>
<dbReference type="PROSITE" id="PS00105">
    <property type="entry name" value="AA_TRANSFER_CLASS_1"/>
    <property type="match status" value="1"/>
</dbReference>
<evidence type="ECO:0000256" key="3">
    <source>
        <dbReference type="RuleBase" id="RU000481"/>
    </source>
</evidence>
<comment type="similarity">
    <text evidence="3">Belongs to the class-I pyridoxal-phosphate-dependent aminotransferase family.</text>
</comment>
<dbReference type="AlphaFoldDB" id="A0A1T5J4V4"/>
<dbReference type="InterPro" id="IPR015424">
    <property type="entry name" value="PyrdxlP-dep_Trfase"/>
</dbReference>
<feature type="domain" description="Aminotransferase class I/classII large" evidence="4">
    <location>
        <begin position="17"/>
        <end position="326"/>
    </location>
</feature>
<dbReference type="STRING" id="688867.SAMN05660236_0754"/>
<dbReference type="InterPro" id="IPR015421">
    <property type="entry name" value="PyrdxlP-dep_Trfase_major"/>
</dbReference>
<dbReference type="InterPro" id="IPR004839">
    <property type="entry name" value="Aminotransferase_I/II_large"/>
</dbReference>
<keyword evidence="3" id="KW-0032">Aminotransferase</keyword>
<dbReference type="Pfam" id="PF00155">
    <property type="entry name" value="Aminotran_1_2"/>
    <property type="match status" value="1"/>
</dbReference>
<protein>
    <recommendedName>
        <fullName evidence="3">Aminotransferase</fullName>
        <ecNumber evidence="3">2.6.1.-</ecNumber>
    </recommendedName>
</protein>